<evidence type="ECO:0000256" key="1">
    <source>
        <dbReference type="SAM" id="MobiDB-lite"/>
    </source>
</evidence>
<dbReference type="Proteomes" id="UP000886805">
    <property type="component" value="Unassembled WGS sequence"/>
</dbReference>
<dbReference type="AlphaFoldDB" id="A0A9D1X3D0"/>
<dbReference type="SUPFAM" id="SSF53807">
    <property type="entry name" value="Helical backbone' metal receptor"/>
    <property type="match status" value="1"/>
</dbReference>
<reference evidence="3" key="1">
    <citation type="journal article" date="2021" name="PeerJ">
        <title>Extensive microbial diversity within the chicken gut microbiome revealed by metagenomics and culture.</title>
        <authorList>
            <person name="Gilroy R."/>
            <person name="Ravi A."/>
            <person name="Getino M."/>
            <person name="Pursley I."/>
            <person name="Horton D.L."/>
            <person name="Alikhan N.F."/>
            <person name="Baker D."/>
            <person name="Gharbi K."/>
            <person name="Hall N."/>
            <person name="Watson M."/>
            <person name="Adriaenssens E.M."/>
            <person name="Foster-Nyarko E."/>
            <person name="Jarju S."/>
            <person name="Secka A."/>
            <person name="Antonio M."/>
            <person name="Oren A."/>
            <person name="Chaudhuri R.R."/>
            <person name="La Ragione R."/>
            <person name="Hildebrand F."/>
            <person name="Pallen M.J."/>
        </authorList>
    </citation>
    <scope>NUCLEOTIDE SEQUENCE</scope>
    <source>
        <strain evidence="3">ChiSxjej3B15-1167</strain>
    </source>
</reference>
<gene>
    <name evidence="3" type="ORF">H9849_03400</name>
</gene>
<dbReference type="Pfam" id="PF00148">
    <property type="entry name" value="Oxidored_nitro"/>
    <property type="match status" value="1"/>
</dbReference>
<accession>A0A9D1X3D0</accession>
<dbReference type="InterPro" id="IPR000510">
    <property type="entry name" value="Nase/OxRdtase_comp1"/>
</dbReference>
<dbReference type="Gene3D" id="3.40.50.1980">
    <property type="entry name" value="Nitrogenase molybdenum iron protein domain"/>
    <property type="match status" value="1"/>
</dbReference>
<name>A0A9D1X3D0_9FIRM</name>
<reference evidence="3" key="2">
    <citation type="submission" date="2021-04" db="EMBL/GenBank/DDBJ databases">
        <authorList>
            <person name="Gilroy R."/>
        </authorList>
    </citation>
    <scope>NUCLEOTIDE SEQUENCE</scope>
    <source>
        <strain evidence="3">ChiSxjej3B15-1167</strain>
    </source>
</reference>
<proteinExistence type="predicted"/>
<comment type="caution">
    <text evidence="3">The sequence shown here is derived from an EMBL/GenBank/DDBJ whole genome shotgun (WGS) entry which is preliminary data.</text>
</comment>
<organism evidence="3 4">
    <name type="scientific">Candidatus Anaerobutyricum stercoripullorum</name>
    <dbReference type="NCBI Taxonomy" id="2838456"/>
    <lineage>
        <taxon>Bacteria</taxon>
        <taxon>Bacillati</taxon>
        <taxon>Bacillota</taxon>
        <taxon>Clostridia</taxon>
        <taxon>Lachnospirales</taxon>
        <taxon>Lachnospiraceae</taxon>
        <taxon>Anaerobutyricum</taxon>
    </lineage>
</organism>
<feature type="region of interest" description="Disordered" evidence="1">
    <location>
        <begin position="289"/>
        <end position="314"/>
    </location>
</feature>
<evidence type="ECO:0000313" key="3">
    <source>
        <dbReference type="EMBL" id="HIX72047.1"/>
    </source>
</evidence>
<feature type="compositionally biased region" description="Polar residues" evidence="1">
    <location>
        <begin position="290"/>
        <end position="304"/>
    </location>
</feature>
<dbReference type="EMBL" id="DXEQ01000099">
    <property type="protein sequence ID" value="HIX72047.1"/>
    <property type="molecule type" value="Genomic_DNA"/>
</dbReference>
<sequence>MLEMIHGSREAMEKYRPPLTEKEIISIKDAAFPAPFQPGLEYNSPAHGTWNIVHTGMLLPGSHQIYVCADNCNRGVVLTAAEMGAADRFSTIAVEEDDITNGQMEELVIEGVSEILHKLKQKPTAVLLFTVCIHHFMGCDIPYIYRTLRERFPDQWFIEAYMDPIMQKGGLTPDQKLRRAMYDCLEKKERNPKQVNIIGNDLALQPDCEMLGLLRARGYTVKDLTTCESFEEYLSMAESFLNIVTYPPAKVAGEALSKRLDMEFLYLPQTFDYDEIDCQLALLQEKLSGTPETNPSGQADSSAAKTCGEQVSPAVNNSTDIPTALLRERCEAELERTRALLDGMPVAIDAAAVPRVLGLARLLLSHGFRVIRVYADSFSAEEQADFVWLQEHAPDLTVCATIHHNMRVFPREGEPVLAIGQKAAYFHQTGHFVNMVEGGGLYGYAGILGMCERIREAFLTQKDTKDLVIRKGLGCVSCI</sequence>
<feature type="domain" description="Nitrogenase/oxidoreductase component 1" evidence="2">
    <location>
        <begin position="88"/>
        <end position="454"/>
    </location>
</feature>
<evidence type="ECO:0000259" key="2">
    <source>
        <dbReference type="Pfam" id="PF00148"/>
    </source>
</evidence>
<dbReference type="GO" id="GO:0016491">
    <property type="term" value="F:oxidoreductase activity"/>
    <property type="evidence" value="ECO:0007669"/>
    <property type="project" value="InterPro"/>
</dbReference>
<protein>
    <submittedName>
        <fullName evidence="3">Nitrogenase component 1</fullName>
    </submittedName>
</protein>
<evidence type="ECO:0000313" key="4">
    <source>
        <dbReference type="Proteomes" id="UP000886805"/>
    </source>
</evidence>